<reference evidence="12 13" key="1">
    <citation type="submission" date="2014-11" db="EMBL/GenBank/DDBJ databases">
        <title>Complete genome sequence and analysis of Lactobacillus hokkaidonensis LOOC260T.</title>
        <authorList>
            <person name="Tanizawa Y."/>
            <person name="Tohno M."/>
            <person name="Kaminuma E."/>
            <person name="Nakamura Y."/>
            <person name="Arita M."/>
        </authorList>
    </citation>
    <scope>NUCLEOTIDE SEQUENCE [LARGE SCALE GENOMIC DNA]</scope>
    <source>
        <strain evidence="12 13">LOOC260</strain>
    </source>
</reference>
<dbReference type="SUPFAM" id="SSF55811">
    <property type="entry name" value="Nudix"/>
    <property type="match status" value="1"/>
</dbReference>
<dbReference type="InterPro" id="IPR049734">
    <property type="entry name" value="NudC-like_C"/>
</dbReference>
<feature type="domain" description="Nudix hydrolase" evidence="11">
    <location>
        <begin position="148"/>
        <end position="282"/>
    </location>
</feature>
<dbReference type="InterPro" id="IPR020476">
    <property type="entry name" value="Nudix_hydrolase"/>
</dbReference>
<dbReference type="GO" id="GO:0005829">
    <property type="term" value="C:cytosol"/>
    <property type="evidence" value="ECO:0007669"/>
    <property type="project" value="TreeGrafter"/>
</dbReference>
<dbReference type="PANTHER" id="PTHR42904:SF6">
    <property type="entry name" value="NAD-CAPPED RNA HYDROLASE NUDT12"/>
    <property type="match status" value="1"/>
</dbReference>
<dbReference type="STRING" id="1291742.LOOC260_118230"/>
<dbReference type="NCBIfam" id="NF001299">
    <property type="entry name" value="PRK00241.1"/>
    <property type="match status" value="1"/>
</dbReference>
<dbReference type="PROSITE" id="PS51462">
    <property type="entry name" value="NUDIX"/>
    <property type="match status" value="1"/>
</dbReference>
<dbReference type="GO" id="GO:0019677">
    <property type="term" value="P:NAD+ catabolic process"/>
    <property type="evidence" value="ECO:0007669"/>
    <property type="project" value="TreeGrafter"/>
</dbReference>
<evidence type="ECO:0000256" key="6">
    <source>
        <dbReference type="ARBA" id="ARBA00022801"/>
    </source>
</evidence>
<dbReference type="InterPro" id="IPR020084">
    <property type="entry name" value="NUDIX_hydrolase_CS"/>
</dbReference>
<dbReference type="EC" id="3.6.1.22" evidence="4"/>
<dbReference type="Gene3D" id="3.90.79.20">
    <property type="match status" value="1"/>
</dbReference>
<sequence>MFQDIQPHILDIQYKAKTIQNSDLIVIIRNGLILMLSDQNELRIPTLADLSKHYKIKLDQANYLLSIEGKGFYAFDLELPEKGGFAYADMRVLRTLAPRWLAFAMATAVHLANWYLQNRYCGHCAHLMEKGTDERKLVCPNCRMDVFPKISPVIIVGVRKQNQLLLTKYAEGYDHYALIAGFVEIGETLEDAVKREVFEETGLEVKNIHYYRSQPWAFSQSVLMGFFAEAASPDTYTTEEYHDDEAELSVAKWFDRDRMPVDDTTLSLTWNMIEAFRQNKIK</sequence>
<dbReference type="Gene3D" id="3.90.79.10">
    <property type="entry name" value="Nucleoside Triphosphate Pyrophosphohydrolase"/>
    <property type="match status" value="1"/>
</dbReference>
<dbReference type="HOGENOM" id="CLU_037162_0_1_9"/>
<keyword evidence="6 10" id="KW-0378">Hydrolase</keyword>
<evidence type="ECO:0000256" key="7">
    <source>
        <dbReference type="ARBA" id="ARBA00022842"/>
    </source>
</evidence>
<evidence type="ECO:0000256" key="3">
    <source>
        <dbReference type="ARBA" id="ARBA00009595"/>
    </source>
</evidence>
<dbReference type="KEGG" id="lho:LOOC260_118230"/>
<dbReference type="PRINTS" id="PR00502">
    <property type="entry name" value="NUDIXFAMILY"/>
</dbReference>
<comment type="cofactor">
    <cofactor evidence="2">
        <name>Zn(2+)</name>
        <dbReference type="ChEBI" id="CHEBI:29105"/>
    </cofactor>
</comment>
<evidence type="ECO:0000256" key="8">
    <source>
        <dbReference type="ARBA" id="ARBA00023027"/>
    </source>
</evidence>
<keyword evidence="5" id="KW-0479">Metal-binding</keyword>
<dbReference type="Proteomes" id="UP000031620">
    <property type="component" value="Chromosome"/>
</dbReference>
<dbReference type="PROSITE" id="PS00893">
    <property type="entry name" value="NUDIX_BOX"/>
    <property type="match status" value="1"/>
</dbReference>
<dbReference type="RefSeq" id="WP_041094380.1">
    <property type="nucleotide sequence ID" value="NZ_AP014680.1"/>
</dbReference>
<keyword evidence="7" id="KW-0460">Magnesium</keyword>
<evidence type="ECO:0000313" key="13">
    <source>
        <dbReference type="Proteomes" id="UP000031620"/>
    </source>
</evidence>
<evidence type="ECO:0000313" key="12">
    <source>
        <dbReference type="EMBL" id="BAP86329.1"/>
    </source>
</evidence>
<comment type="cofactor">
    <cofactor evidence="1">
        <name>Mg(2+)</name>
        <dbReference type="ChEBI" id="CHEBI:18420"/>
    </cofactor>
</comment>
<dbReference type="InterPro" id="IPR015376">
    <property type="entry name" value="Znr_NADH_PPase"/>
</dbReference>
<comment type="catalytic activity">
    <reaction evidence="9">
        <text>a 5'-end NAD(+)-phospho-ribonucleoside in mRNA + H2O = a 5'-end phospho-adenosine-phospho-ribonucleoside in mRNA + beta-nicotinamide D-ribonucleotide + 2 H(+)</text>
        <dbReference type="Rhea" id="RHEA:60876"/>
        <dbReference type="Rhea" id="RHEA-COMP:15698"/>
        <dbReference type="Rhea" id="RHEA-COMP:15719"/>
        <dbReference type="ChEBI" id="CHEBI:14649"/>
        <dbReference type="ChEBI" id="CHEBI:15377"/>
        <dbReference type="ChEBI" id="CHEBI:15378"/>
        <dbReference type="ChEBI" id="CHEBI:144029"/>
        <dbReference type="ChEBI" id="CHEBI:144051"/>
    </reaction>
    <physiologicalReaction direction="left-to-right" evidence="9">
        <dbReference type="Rhea" id="RHEA:60877"/>
    </physiologicalReaction>
</comment>
<proteinExistence type="inferred from homology"/>
<dbReference type="Pfam" id="PF09297">
    <property type="entry name" value="Zn_ribbon_NUD"/>
    <property type="match status" value="1"/>
</dbReference>
<dbReference type="Pfam" id="PF00293">
    <property type="entry name" value="NUDIX"/>
    <property type="match status" value="1"/>
</dbReference>
<evidence type="ECO:0000256" key="1">
    <source>
        <dbReference type="ARBA" id="ARBA00001946"/>
    </source>
</evidence>
<evidence type="ECO:0000256" key="4">
    <source>
        <dbReference type="ARBA" id="ARBA00012381"/>
    </source>
</evidence>
<keyword evidence="8" id="KW-0520">NAD</keyword>
<dbReference type="GO" id="GO:0006742">
    <property type="term" value="P:NADP+ catabolic process"/>
    <property type="evidence" value="ECO:0007669"/>
    <property type="project" value="TreeGrafter"/>
</dbReference>
<protein>
    <recommendedName>
        <fullName evidence="4">NAD(+) diphosphatase</fullName>
        <ecNumber evidence="4">3.6.1.22</ecNumber>
    </recommendedName>
</protein>
<organism evidence="12 13">
    <name type="scientific">Paucilactobacillus hokkaidonensis JCM 18461</name>
    <dbReference type="NCBI Taxonomy" id="1291742"/>
    <lineage>
        <taxon>Bacteria</taxon>
        <taxon>Bacillati</taxon>
        <taxon>Bacillota</taxon>
        <taxon>Bacilli</taxon>
        <taxon>Lactobacillales</taxon>
        <taxon>Lactobacillaceae</taxon>
        <taxon>Paucilactobacillus</taxon>
    </lineage>
</organism>
<dbReference type="GO" id="GO:0035529">
    <property type="term" value="F:NADH pyrophosphatase activity"/>
    <property type="evidence" value="ECO:0007669"/>
    <property type="project" value="TreeGrafter"/>
</dbReference>
<evidence type="ECO:0000256" key="10">
    <source>
        <dbReference type="RuleBase" id="RU003476"/>
    </source>
</evidence>
<dbReference type="InterPro" id="IPR000086">
    <property type="entry name" value="NUDIX_hydrolase_dom"/>
</dbReference>
<dbReference type="GO" id="GO:0046872">
    <property type="term" value="F:metal ion binding"/>
    <property type="evidence" value="ECO:0007669"/>
    <property type="project" value="UniProtKB-KW"/>
</dbReference>
<dbReference type="InterPro" id="IPR015797">
    <property type="entry name" value="NUDIX_hydrolase-like_dom_sf"/>
</dbReference>
<dbReference type="InterPro" id="IPR050241">
    <property type="entry name" value="NAD-cap_RNA_hydrolase_NudC"/>
</dbReference>
<dbReference type="PANTHER" id="PTHR42904">
    <property type="entry name" value="NUDIX HYDROLASE, NUDC SUBFAMILY"/>
    <property type="match status" value="1"/>
</dbReference>
<dbReference type="CDD" id="cd03429">
    <property type="entry name" value="NUDIX_NADH_pyrophosphatase_Nudt13"/>
    <property type="match status" value="1"/>
</dbReference>
<gene>
    <name evidence="12" type="ORF">LOOC260_118230</name>
</gene>
<name>A0A0A1GZA7_9LACO</name>
<accession>A0A0A1GZA7</accession>
<evidence type="ECO:0000256" key="2">
    <source>
        <dbReference type="ARBA" id="ARBA00001947"/>
    </source>
</evidence>
<evidence type="ECO:0000259" key="11">
    <source>
        <dbReference type="PROSITE" id="PS51462"/>
    </source>
</evidence>
<evidence type="ECO:0000256" key="5">
    <source>
        <dbReference type="ARBA" id="ARBA00022723"/>
    </source>
</evidence>
<dbReference type="AlphaFoldDB" id="A0A0A1GZA7"/>
<evidence type="ECO:0000256" key="9">
    <source>
        <dbReference type="ARBA" id="ARBA00023679"/>
    </source>
</evidence>
<dbReference type="EMBL" id="AP014680">
    <property type="protein sequence ID" value="BAP86329.1"/>
    <property type="molecule type" value="Genomic_DNA"/>
</dbReference>
<comment type="similarity">
    <text evidence="3">Belongs to the Nudix hydrolase family. NudC subfamily.</text>
</comment>